<keyword evidence="3" id="KW-0064">Aspartyl protease</keyword>
<accession>A0A9X2EV63</accession>
<evidence type="ECO:0000256" key="3">
    <source>
        <dbReference type="ARBA" id="ARBA00022750"/>
    </source>
</evidence>
<dbReference type="InterPro" id="IPR000671">
    <property type="entry name" value="Peptidase_A31"/>
</dbReference>
<keyword evidence="6" id="KW-1185">Reference proteome</keyword>
<evidence type="ECO:0000256" key="2">
    <source>
        <dbReference type="ARBA" id="ARBA00022670"/>
    </source>
</evidence>
<protein>
    <submittedName>
        <fullName evidence="5">Hydrogenase maturation protease</fullName>
    </submittedName>
</protein>
<reference evidence="5" key="1">
    <citation type="journal article" date="2022" name="Arch. Microbiol.">
        <title>Microbulbifer okhotskensis sp. nov., isolated from a deep bottom sediment of the Okhotsk Sea.</title>
        <authorList>
            <person name="Romanenko L."/>
            <person name="Kurilenko V."/>
            <person name="Otstavnykh N."/>
            <person name="Velansky P."/>
            <person name="Isaeva M."/>
            <person name="Mikhailov V."/>
        </authorList>
    </citation>
    <scope>NUCLEOTIDE SEQUENCE</scope>
    <source>
        <strain evidence="5">OS29</strain>
    </source>
</reference>
<proteinExistence type="inferred from homology"/>
<dbReference type="Gene3D" id="3.40.50.1450">
    <property type="entry name" value="HybD-like"/>
    <property type="match status" value="1"/>
</dbReference>
<name>A0A9X2EV63_9GAMM</name>
<evidence type="ECO:0000256" key="1">
    <source>
        <dbReference type="ARBA" id="ARBA00006814"/>
    </source>
</evidence>
<dbReference type="SUPFAM" id="SSF53163">
    <property type="entry name" value="HybD-like"/>
    <property type="match status" value="1"/>
</dbReference>
<evidence type="ECO:0000313" key="6">
    <source>
        <dbReference type="Proteomes" id="UP001139028"/>
    </source>
</evidence>
<comment type="caution">
    <text evidence="5">The sequence shown here is derived from an EMBL/GenBank/DDBJ whole genome shotgun (WGS) entry which is preliminary data.</text>
</comment>
<keyword evidence="4" id="KW-0378">Hydrolase</keyword>
<dbReference type="GO" id="GO:0004190">
    <property type="term" value="F:aspartic-type endopeptidase activity"/>
    <property type="evidence" value="ECO:0007669"/>
    <property type="project" value="UniProtKB-KW"/>
</dbReference>
<dbReference type="CDD" id="cd00518">
    <property type="entry name" value="H2MP"/>
    <property type="match status" value="1"/>
</dbReference>
<dbReference type="InterPro" id="IPR023430">
    <property type="entry name" value="Pept_HybD-like_dom_sf"/>
</dbReference>
<organism evidence="5 6">
    <name type="scientific">Microbulbifer okhotskensis</name>
    <dbReference type="NCBI Taxonomy" id="2926617"/>
    <lineage>
        <taxon>Bacteria</taxon>
        <taxon>Pseudomonadati</taxon>
        <taxon>Pseudomonadota</taxon>
        <taxon>Gammaproteobacteria</taxon>
        <taxon>Cellvibrionales</taxon>
        <taxon>Microbulbiferaceae</taxon>
        <taxon>Microbulbifer</taxon>
    </lineage>
</organism>
<dbReference type="PANTHER" id="PTHR30302">
    <property type="entry name" value="HYDROGENASE 1 MATURATION PROTEASE"/>
    <property type="match status" value="1"/>
</dbReference>
<dbReference type="AlphaFoldDB" id="A0A9X2EV63"/>
<dbReference type="Proteomes" id="UP001139028">
    <property type="component" value="Unassembled WGS sequence"/>
</dbReference>
<keyword evidence="2 5" id="KW-0645">Protease</keyword>
<evidence type="ECO:0000256" key="4">
    <source>
        <dbReference type="ARBA" id="ARBA00022801"/>
    </source>
</evidence>
<gene>
    <name evidence="5" type="ORF">MO867_17390</name>
</gene>
<dbReference type="GO" id="GO:0008047">
    <property type="term" value="F:enzyme activator activity"/>
    <property type="evidence" value="ECO:0007669"/>
    <property type="project" value="InterPro"/>
</dbReference>
<dbReference type="NCBIfam" id="TIGR00072">
    <property type="entry name" value="hydrog_prot"/>
    <property type="match status" value="1"/>
</dbReference>
<evidence type="ECO:0000313" key="5">
    <source>
        <dbReference type="EMBL" id="MCO1336108.1"/>
    </source>
</evidence>
<comment type="similarity">
    <text evidence="1">Belongs to the peptidase A31 family.</text>
</comment>
<sequence>MRKKPNPWLLVSLGNPLRSDDGVGPFLLQRLRQQLGHSVEYLESGGDILHLLARWKDRWVCLVDAMISDRHTVGEVISLDGLQDPLSPSLCSTSSHGFGLAEAITMGKLIDSLPIRLDIFAINSENLAKGEKLSPTVVKAALQAEQLIIAHLSAVSGGPQCTSRA</sequence>
<dbReference type="RefSeq" id="WP_252471504.1">
    <property type="nucleotide sequence ID" value="NZ_JALBWM010000105.1"/>
</dbReference>
<dbReference type="EMBL" id="JALBWM010000105">
    <property type="protein sequence ID" value="MCO1336108.1"/>
    <property type="molecule type" value="Genomic_DNA"/>
</dbReference>
<dbReference type="PANTHER" id="PTHR30302:SF1">
    <property type="entry name" value="HYDROGENASE 2 MATURATION PROTEASE"/>
    <property type="match status" value="1"/>
</dbReference>
<dbReference type="GO" id="GO:0016485">
    <property type="term" value="P:protein processing"/>
    <property type="evidence" value="ECO:0007669"/>
    <property type="project" value="TreeGrafter"/>
</dbReference>